<dbReference type="OrthoDB" id="5054775at2759"/>
<accession>A0A8H4XDM0</accession>
<dbReference type="GO" id="GO:0000122">
    <property type="term" value="P:negative regulation of transcription by RNA polymerase II"/>
    <property type="evidence" value="ECO:0007669"/>
    <property type="project" value="TreeGrafter"/>
</dbReference>
<reference evidence="3" key="2">
    <citation type="submission" date="2020-05" db="EMBL/GenBank/DDBJ databases">
        <authorList>
            <person name="Kim H.-S."/>
            <person name="Proctor R.H."/>
            <person name="Brown D.W."/>
        </authorList>
    </citation>
    <scope>NUCLEOTIDE SEQUENCE</scope>
    <source>
        <strain evidence="3">NRRL 20472</strain>
    </source>
</reference>
<feature type="region of interest" description="Disordered" evidence="1">
    <location>
        <begin position="147"/>
        <end position="175"/>
    </location>
</feature>
<dbReference type="PANTHER" id="PTHR28014">
    <property type="entry name" value="NEGATIVE REGULATOR OF RAS-CAMP PATHWAY"/>
    <property type="match status" value="1"/>
</dbReference>
<evidence type="ECO:0000313" key="3">
    <source>
        <dbReference type="EMBL" id="KAF4971253.1"/>
    </source>
</evidence>
<feature type="region of interest" description="Disordered" evidence="1">
    <location>
        <begin position="1"/>
        <end position="25"/>
    </location>
</feature>
<feature type="region of interest" description="Disordered" evidence="1">
    <location>
        <begin position="40"/>
        <end position="121"/>
    </location>
</feature>
<dbReference type="GO" id="GO:0006808">
    <property type="term" value="P:regulation of nitrogen utilization"/>
    <property type="evidence" value="ECO:0007669"/>
    <property type="project" value="TreeGrafter"/>
</dbReference>
<proteinExistence type="predicted"/>
<name>A0A8H4XDM0_9HYPO</name>
<gene>
    <name evidence="3" type="ORF">FSARC_1875</name>
</gene>
<protein>
    <recommendedName>
        <fullName evidence="2">DUF3295 domain-containing protein</fullName>
    </recommendedName>
</protein>
<dbReference type="Pfam" id="PF11702">
    <property type="entry name" value="DUF3295"/>
    <property type="match status" value="1"/>
</dbReference>
<dbReference type="PANTHER" id="PTHR28014:SF1">
    <property type="entry name" value="NEGATIVE REGULATOR OF RAS-CAMP PATHWAY"/>
    <property type="match status" value="1"/>
</dbReference>
<dbReference type="InterPro" id="IPR053043">
    <property type="entry name" value="Ras-cAMP_regulatory"/>
</dbReference>
<evidence type="ECO:0000259" key="2">
    <source>
        <dbReference type="Pfam" id="PF11702"/>
    </source>
</evidence>
<dbReference type="InterPro" id="IPR021711">
    <property type="entry name" value="DUF3295"/>
</dbReference>
<feature type="compositionally biased region" description="Polar residues" evidence="1">
    <location>
        <begin position="16"/>
        <end position="25"/>
    </location>
</feature>
<reference evidence="3" key="1">
    <citation type="journal article" date="2020" name="BMC Genomics">
        <title>Correction to: Identification and distribution of gene clusters required for synthesis of sphingolipid metabolism inhibitors in diverse species of the filamentous fungus Fusarium.</title>
        <authorList>
            <person name="Kim H.S."/>
            <person name="Lohmar J.M."/>
            <person name="Busman M."/>
            <person name="Brown D.W."/>
            <person name="Naumann T.A."/>
            <person name="Divon H.H."/>
            <person name="Lysoe E."/>
            <person name="Uhlig S."/>
            <person name="Proctor R.H."/>
        </authorList>
    </citation>
    <scope>NUCLEOTIDE SEQUENCE</scope>
    <source>
        <strain evidence="3">NRRL 20472</strain>
    </source>
</reference>
<evidence type="ECO:0000313" key="4">
    <source>
        <dbReference type="Proteomes" id="UP000622797"/>
    </source>
</evidence>
<comment type="caution">
    <text evidence="3">The sequence shown here is derived from an EMBL/GenBank/DDBJ whole genome shotgun (WGS) entry which is preliminary data.</text>
</comment>
<feature type="compositionally biased region" description="Polar residues" evidence="1">
    <location>
        <begin position="45"/>
        <end position="55"/>
    </location>
</feature>
<dbReference type="AlphaFoldDB" id="A0A8H4XDM0"/>
<sequence length="200" mass="22316">MEESGKSSMGDKFFQQIDSKPNLTSRRSLITLMVAQSDRARNLGNHASQSISAIPTSRMEHGPSLGASPNDSDEAPLMMKGVCDPGLEPIHEVPGSKAQPIMTDPKKDKPQASLSPRTTHRNMLATELTESLRRHLLWERQQKSSTANAVLKRRQTSHDTTNLKQHPEKSCMKKSEDVNASTWNQYFSKEACDGYHSKGW</sequence>
<dbReference type="EMBL" id="JABEXW010000099">
    <property type="protein sequence ID" value="KAF4971253.1"/>
    <property type="molecule type" value="Genomic_DNA"/>
</dbReference>
<evidence type="ECO:0000256" key="1">
    <source>
        <dbReference type="SAM" id="MobiDB-lite"/>
    </source>
</evidence>
<feature type="domain" description="DUF3295" evidence="2">
    <location>
        <begin position="2"/>
        <end position="200"/>
    </location>
</feature>
<feature type="compositionally biased region" description="Basic and acidic residues" evidence="1">
    <location>
        <begin position="165"/>
        <end position="175"/>
    </location>
</feature>
<dbReference type="Proteomes" id="UP000622797">
    <property type="component" value="Unassembled WGS sequence"/>
</dbReference>
<organism evidence="3 4">
    <name type="scientific">Fusarium sarcochroum</name>
    <dbReference type="NCBI Taxonomy" id="1208366"/>
    <lineage>
        <taxon>Eukaryota</taxon>
        <taxon>Fungi</taxon>
        <taxon>Dikarya</taxon>
        <taxon>Ascomycota</taxon>
        <taxon>Pezizomycotina</taxon>
        <taxon>Sordariomycetes</taxon>
        <taxon>Hypocreomycetidae</taxon>
        <taxon>Hypocreales</taxon>
        <taxon>Nectriaceae</taxon>
        <taxon>Fusarium</taxon>
        <taxon>Fusarium lateritium species complex</taxon>
    </lineage>
</organism>
<dbReference type="GO" id="GO:0031930">
    <property type="term" value="P:mitochondria-nucleus signaling pathway"/>
    <property type="evidence" value="ECO:0007669"/>
    <property type="project" value="TreeGrafter"/>
</dbReference>
<dbReference type="GO" id="GO:0005737">
    <property type="term" value="C:cytoplasm"/>
    <property type="evidence" value="ECO:0007669"/>
    <property type="project" value="TreeGrafter"/>
</dbReference>
<keyword evidence="4" id="KW-1185">Reference proteome</keyword>